<feature type="domain" description="Integrase catalytic" evidence="1">
    <location>
        <begin position="1"/>
        <end position="104"/>
    </location>
</feature>
<organism evidence="2 3">
    <name type="scientific">Trichobilharzia regenti</name>
    <name type="common">Nasal bird schistosome</name>
    <dbReference type="NCBI Taxonomy" id="157069"/>
    <lineage>
        <taxon>Eukaryota</taxon>
        <taxon>Metazoa</taxon>
        <taxon>Spiralia</taxon>
        <taxon>Lophotrochozoa</taxon>
        <taxon>Platyhelminthes</taxon>
        <taxon>Trematoda</taxon>
        <taxon>Digenea</taxon>
        <taxon>Strigeidida</taxon>
        <taxon>Schistosomatoidea</taxon>
        <taxon>Schistosomatidae</taxon>
        <taxon>Trichobilharzia</taxon>
    </lineage>
</organism>
<dbReference type="InterPro" id="IPR036397">
    <property type="entry name" value="RNaseH_sf"/>
</dbReference>
<dbReference type="SUPFAM" id="SSF53098">
    <property type="entry name" value="Ribonuclease H-like"/>
    <property type="match status" value="1"/>
</dbReference>
<dbReference type="PANTHER" id="PTHR37984">
    <property type="entry name" value="PROTEIN CBG26694"/>
    <property type="match status" value="1"/>
</dbReference>
<dbReference type="InterPro" id="IPR050951">
    <property type="entry name" value="Retrovirus_Pol_polyprotein"/>
</dbReference>
<protein>
    <recommendedName>
        <fullName evidence="1">Integrase catalytic domain-containing protein</fullName>
    </recommendedName>
</protein>
<name>A0AA85J5P6_TRIRE</name>
<dbReference type="GO" id="GO:0003676">
    <property type="term" value="F:nucleic acid binding"/>
    <property type="evidence" value="ECO:0007669"/>
    <property type="project" value="InterPro"/>
</dbReference>
<dbReference type="Pfam" id="PF00665">
    <property type="entry name" value="rve"/>
    <property type="match status" value="1"/>
</dbReference>
<proteinExistence type="predicted"/>
<reference evidence="2" key="1">
    <citation type="submission" date="2022-06" db="EMBL/GenBank/DDBJ databases">
        <authorList>
            <person name="Berger JAMES D."/>
            <person name="Berger JAMES D."/>
        </authorList>
    </citation>
    <scope>NUCLEOTIDE SEQUENCE [LARGE SCALE GENOMIC DNA]</scope>
</reference>
<dbReference type="InterPro" id="IPR001584">
    <property type="entry name" value="Integrase_cat-core"/>
</dbReference>
<evidence type="ECO:0000313" key="3">
    <source>
        <dbReference type="WBParaSite" id="TREG1_13060.1"/>
    </source>
</evidence>
<dbReference type="GO" id="GO:0015074">
    <property type="term" value="P:DNA integration"/>
    <property type="evidence" value="ECO:0007669"/>
    <property type="project" value="InterPro"/>
</dbReference>
<dbReference type="InterPro" id="IPR012337">
    <property type="entry name" value="RNaseH-like_sf"/>
</dbReference>
<dbReference type="Proteomes" id="UP000050795">
    <property type="component" value="Unassembled WGS sequence"/>
</dbReference>
<keyword evidence="2" id="KW-1185">Reference proteome</keyword>
<sequence>MMYSSHHGLPETIVTDDGSQFTSHRIQQYCSQNAIKHMFSPPYHPQSNGQAERFVDTLKEALLEAEGEGTPFDVIQKVLMVYRTTANESTPNKQSPAEVLYERKLRTIYSFMLPPAPRRDDASLRNKRKFDVGDAVYARDNRAGH</sequence>
<evidence type="ECO:0000259" key="1">
    <source>
        <dbReference type="PROSITE" id="PS50994"/>
    </source>
</evidence>
<dbReference type="Gene3D" id="3.30.420.10">
    <property type="entry name" value="Ribonuclease H-like superfamily/Ribonuclease H"/>
    <property type="match status" value="1"/>
</dbReference>
<dbReference type="PROSITE" id="PS50994">
    <property type="entry name" value="INTEGRASE"/>
    <property type="match status" value="1"/>
</dbReference>
<dbReference type="PANTHER" id="PTHR37984:SF5">
    <property type="entry name" value="PROTEIN NYNRIN-LIKE"/>
    <property type="match status" value="1"/>
</dbReference>
<reference evidence="3" key="2">
    <citation type="submission" date="2023-11" db="UniProtKB">
        <authorList>
            <consortium name="WormBaseParasite"/>
        </authorList>
    </citation>
    <scope>IDENTIFICATION</scope>
</reference>
<accession>A0AA85J5P6</accession>
<dbReference type="WBParaSite" id="TREG1_13060.1">
    <property type="protein sequence ID" value="TREG1_13060.1"/>
    <property type="gene ID" value="TREG1_13060"/>
</dbReference>
<evidence type="ECO:0000313" key="2">
    <source>
        <dbReference type="Proteomes" id="UP000050795"/>
    </source>
</evidence>
<dbReference type="AlphaFoldDB" id="A0AA85J5P6"/>